<gene>
    <name evidence="2" type="ORF">Anas_05281</name>
    <name evidence="1" type="ORF">Anas_14000</name>
</gene>
<evidence type="ECO:0000313" key="2">
    <source>
        <dbReference type="EMBL" id="KAB7501156.1"/>
    </source>
</evidence>
<reference evidence="1 3" key="1">
    <citation type="journal article" date="2019" name="PLoS Biol.">
        <title>Sex chromosomes control vertical transmission of feminizing Wolbachia symbionts in an isopod.</title>
        <authorList>
            <person name="Becking T."/>
            <person name="Chebbi M.A."/>
            <person name="Giraud I."/>
            <person name="Moumen B."/>
            <person name="Laverre T."/>
            <person name="Caubet Y."/>
            <person name="Peccoud J."/>
            <person name="Gilbert C."/>
            <person name="Cordaux R."/>
        </authorList>
    </citation>
    <scope>NUCLEOTIDE SEQUENCE [LARGE SCALE GENOMIC DNA]</scope>
    <source>
        <strain evidence="1">ANa2</strain>
        <tissue evidence="1">Whole body excluding digestive tract and cuticle</tissue>
    </source>
</reference>
<accession>A0A5N5T411</accession>
<dbReference type="AlphaFoldDB" id="A0A5N5T411"/>
<protein>
    <submittedName>
        <fullName evidence="1">Uncharacterized protein</fullName>
    </submittedName>
</protein>
<comment type="caution">
    <text evidence="1">The sequence shown here is derived from an EMBL/GenBank/DDBJ whole genome shotgun (WGS) entry which is preliminary data.</text>
</comment>
<dbReference type="OrthoDB" id="6385224at2759"/>
<proteinExistence type="predicted"/>
<sequence length="103" mass="11523">MRAESKAYIQDPERQQQEYADYANYKINEAVKGSMDQLNGRTATVDTINNGNGTAAGLTTAAVVTVEQQQQQQVLPHQHNYNAIETVAHQHHPMQTEKKNTDV</sequence>
<dbReference type="EMBL" id="SEYY01011532">
    <property type="protein sequence ID" value="KAB7501156.1"/>
    <property type="molecule type" value="Genomic_DNA"/>
</dbReference>
<evidence type="ECO:0000313" key="1">
    <source>
        <dbReference type="EMBL" id="KAB7499690.1"/>
    </source>
</evidence>
<dbReference type="Proteomes" id="UP000326759">
    <property type="component" value="Unassembled WGS sequence"/>
</dbReference>
<dbReference type="EMBL" id="SEYY01017207">
    <property type="protein sequence ID" value="KAB7499690.1"/>
    <property type="molecule type" value="Genomic_DNA"/>
</dbReference>
<organism evidence="1 3">
    <name type="scientific">Armadillidium nasatum</name>
    <dbReference type="NCBI Taxonomy" id="96803"/>
    <lineage>
        <taxon>Eukaryota</taxon>
        <taxon>Metazoa</taxon>
        <taxon>Ecdysozoa</taxon>
        <taxon>Arthropoda</taxon>
        <taxon>Crustacea</taxon>
        <taxon>Multicrustacea</taxon>
        <taxon>Malacostraca</taxon>
        <taxon>Eumalacostraca</taxon>
        <taxon>Peracarida</taxon>
        <taxon>Isopoda</taxon>
        <taxon>Oniscidea</taxon>
        <taxon>Crinocheta</taxon>
        <taxon>Armadillidiidae</taxon>
        <taxon>Armadillidium</taxon>
    </lineage>
</organism>
<evidence type="ECO:0000313" key="3">
    <source>
        <dbReference type="Proteomes" id="UP000326759"/>
    </source>
</evidence>
<name>A0A5N5T411_9CRUS</name>
<keyword evidence="3" id="KW-1185">Reference proteome</keyword>